<dbReference type="EMBL" id="CAUYUJ010016273">
    <property type="protein sequence ID" value="CAK0863541.1"/>
    <property type="molecule type" value="Genomic_DNA"/>
</dbReference>
<evidence type="ECO:0000313" key="3">
    <source>
        <dbReference type="Proteomes" id="UP001189429"/>
    </source>
</evidence>
<evidence type="ECO:0000256" key="1">
    <source>
        <dbReference type="SAM" id="MobiDB-lite"/>
    </source>
</evidence>
<feature type="region of interest" description="Disordered" evidence="1">
    <location>
        <begin position="1"/>
        <end position="56"/>
    </location>
</feature>
<organism evidence="2 3">
    <name type="scientific">Prorocentrum cordatum</name>
    <dbReference type="NCBI Taxonomy" id="2364126"/>
    <lineage>
        <taxon>Eukaryota</taxon>
        <taxon>Sar</taxon>
        <taxon>Alveolata</taxon>
        <taxon>Dinophyceae</taxon>
        <taxon>Prorocentrales</taxon>
        <taxon>Prorocentraceae</taxon>
        <taxon>Prorocentrum</taxon>
    </lineage>
</organism>
<protein>
    <submittedName>
        <fullName evidence="2">Uncharacterized protein</fullName>
    </submittedName>
</protein>
<comment type="caution">
    <text evidence="2">The sequence shown here is derived from an EMBL/GenBank/DDBJ whole genome shotgun (WGS) entry which is preliminary data.</text>
</comment>
<accession>A0ABN9UW23</accession>
<evidence type="ECO:0000313" key="2">
    <source>
        <dbReference type="EMBL" id="CAK0863541.1"/>
    </source>
</evidence>
<feature type="compositionally biased region" description="Low complexity" evidence="1">
    <location>
        <begin position="44"/>
        <end position="56"/>
    </location>
</feature>
<name>A0ABN9UW23_9DINO</name>
<feature type="non-terminal residue" evidence="2">
    <location>
        <position position="1"/>
    </location>
</feature>
<feature type="non-terminal residue" evidence="2">
    <location>
        <position position="134"/>
    </location>
</feature>
<feature type="compositionally biased region" description="Low complexity" evidence="1">
    <location>
        <begin position="27"/>
        <end position="36"/>
    </location>
</feature>
<reference evidence="2" key="1">
    <citation type="submission" date="2023-10" db="EMBL/GenBank/DDBJ databases">
        <authorList>
            <person name="Chen Y."/>
            <person name="Shah S."/>
            <person name="Dougan E. K."/>
            <person name="Thang M."/>
            <person name="Chan C."/>
        </authorList>
    </citation>
    <scope>NUCLEOTIDE SEQUENCE [LARGE SCALE GENOMIC DNA]</scope>
</reference>
<sequence length="134" mass="14811">GRLGRVPLGVEEDRHGGGLLPLDRPRLPVLRPLGLGSRRGAGGRSSRPPARGVGPREAWQVDDAHFEEHTQKVRAHWPVRGAGRERLRLCHRLPLPADRQCDRREPRPRVRQCANEGRGAPAFATLGRAEDAPV</sequence>
<proteinExistence type="predicted"/>
<gene>
    <name evidence="2" type="ORF">PCOR1329_LOCUS51658</name>
</gene>
<keyword evidence="3" id="KW-1185">Reference proteome</keyword>
<dbReference type="Proteomes" id="UP001189429">
    <property type="component" value="Unassembled WGS sequence"/>
</dbReference>